<feature type="domain" description="DUF58" evidence="2">
    <location>
        <begin position="215"/>
        <end position="256"/>
    </location>
</feature>
<accession>A0A558DFD5</accession>
<keyword evidence="1" id="KW-0812">Transmembrane</keyword>
<keyword evidence="1" id="KW-1133">Transmembrane helix</keyword>
<feature type="transmembrane region" description="Helical" evidence="1">
    <location>
        <begin position="35"/>
        <end position="53"/>
    </location>
</feature>
<dbReference type="Pfam" id="PF01882">
    <property type="entry name" value="DUF58"/>
    <property type="match status" value="1"/>
</dbReference>
<dbReference type="PANTHER" id="PTHR34351">
    <property type="entry name" value="SLR1927 PROTEIN-RELATED"/>
    <property type="match status" value="1"/>
</dbReference>
<sequence>MRLNLPDRFIRRCHSNRLGEATIGRQQIYIIPTRYGFGFALLLMLMWIGSINYANNLGLMLTFLLAGLAVVTMLHTWRNLLGLSFRVSRASQVFKGETACFYLQLINPRSDERPTIGLHFKNGDVIYSDLPPDCDQQVKLCITTERRGRLSIPRVQVFTTYPLGLFYAWSYLDLSGEALVYPAPGPRPQITNLPSYQLNAQGDKGVGADDFVGLRSYRPGDSPRQIDWKAQAREQGLHTKQFGGDRADLCWLEWDHYPHLGIEARLSALCRGVLDAVEQQQAFGLRLPNLTLKPARGETQRQAALRALALFAEAEQ</sequence>
<organism evidence="3 4">
    <name type="scientific">Sedimenticola thiotaurini</name>
    <dbReference type="NCBI Taxonomy" id="1543721"/>
    <lineage>
        <taxon>Bacteria</taxon>
        <taxon>Pseudomonadati</taxon>
        <taxon>Pseudomonadota</taxon>
        <taxon>Gammaproteobacteria</taxon>
        <taxon>Chromatiales</taxon>
        <taxon>Sedimenticolaceae</taxon>
        <taxon>Sedimenticola</taxon>
    </lineage>
</organism>
<evidence type="ECO:0000313" key="4">
    <source>
        <dbReference type="Proteomes" id="UP000317355"/>
    </source>
</evidence>
<dbReference type="PANTHER" id="PTHR34351:SF1">
    <property type="entry name" value="SLR1927 PROTEIN"/>
    <property type="match status" value="1"/>
</dbReference>
<evidence type="ECO:0000313" key="3">
    <source>
        <dbReference type="EMBL" id="TVT59746.1"/>
    </source>
</evidence>
<proteinExistence type="predicted"/>
<protein>
    <submittedName>
        <fullName evidence="3">DUF58 domain-containing protein</fullName>
    </submittedName>
</protein>
<dbReference type="AlphaFoldDB" id="A0A558DFD5"/>
<dbReference type="Proteomes" id="UP000317355">
    <property type="component" value="Unassembled WGS sequence"/>
</dbReference>
<comment type="caution">
    <text evidence="3">The sequence shown here is derived from an EMBL/GenBank/DDBJ whole genome shotgun (WGS) entry which is preliminary data.</text>
</comment>
<name>A0A558DFD5_9GAMM</name>
<feature type="transmembrane region" description="Helical" evidence="1">
    <location>
        <begin position="59"/>
        <end position="77"/>
    </location>
</feature>
<gene>
    <name evidence="3" type="ORF">FHK82_01830</name>
</gene>
<dbReference type="InterPro" id="IPR002881">
    <property type="entry name" value="DUF58"/>
</dbReference>
<reference evidence="3 4" key="1">
    <citation type="submission" date="2019-07" db="EMBL/GenBank/DDBJ databases">
        <title>The pathways for chlorine oxyanion respiration interact through the shared metabolite chlorate.</title>
        <authorList>
            <person name="Barnum T.P."/>
            <person name="Cheng Y."/>
            <person name="Hill K.A."/>
            <person name="Lucas L.N."/>
            <person name="Carlson H.K."/>
            <person name="Coates J.D."/>
        </authorList>
    </citation>
    <scope>NUCLEOTIDE SEQUENCE [LARGE SCALE GENOMIC DNA]</scope>
    <source>
        <strain evidence="3">BK-3</strain>
    </source>
</reference>
<dbReference type="EMBL" id="VMRY01000003">
    <property type="protein sequence ID" value="TVT59746.1"/>
    <property type="molecule type" value="Genomic_DNA"/>
</dbReference>
<evidence type="ECO:0000256" key="1">
    <source>
        <dbReference type="SAM" id="Phobius"/>
    </source>
</evidence>
<keyword evidence="1" id="KW-0472">Membrane</keyword>
<evidence type="ECO:0000259" key="2">
    <source>
        <dbReference type="Pfam" id="PF01882"/>
    </source>
</evidence>